<gene>
    <name evidence="1" type="ORF">CC1G_14895</name>
</gene>
<dbReference type="KEGG" id="cci:CC1G_14895"/>
<organism evidence="1 2">
    <name type="scientific">Coprinopsis cinerea (strain Okayama-7 / 130 / ATCC MYA-4618 / FGSC 9003)</name>
    <name type="common">Inky cap fungus</name>
    <name type="synonym">Hormographiella aspergillata</name>
    <dbReference type="NCBI Taxonomy" id="240176"/>
    <lineage>
        <taxon>Eukaryota</taxon>
        <taxon>Fungi</taxon>
        <taxon>Dikarya</taxon>
        <taxon>Basidiomycota</taxon>
        <taxon>Agaricomycotina</taxon>
        <taxon>Agaricomycetes</taxon>
        <taxon>Agaricomycetidae</taxon>
        <taxon>Agaricales</taxon>
        <taxon>Agaricineae</taxon>
        <taxon>Psathyrellaceae</taxon>
        <taxon>Coprinopsis</taxon>
    </lineage>
</organism>
<accession>D6RNK8</accession>
<proteinExistence type="predicted"/>
<evidence type="ECO:0000313" key="2">
    <source>
        <dbReference type="Proteomes" id="UP000001861"/>
    </source>
</evidence>
<reference evidence="1 2" key="1">
    <citation type="journal article" date="2010" name="Proc. Natl. Acad. Sci. U.S.A.">
        <title>Insights into evolution of multicellular fungi from the assembled chromosomes of the mushroom Coprinopsis cinerea (Coprinus cinereus).</title>
        <authorList>
            <person name="Stajich J.E."/>
            <person name="Wilke S.K."/>
            <person name="Ahren D."/>
            <person name="Au C.H."/>
            <person name="Birren B.W."/>
            <person name="Borodovsky M."/>
            <person name="Burns C."/>
            <person name="Canback B."/>
            <person name="Casselton L.A."/>
            <person name="Cheng C.K."/>
            <person name="Deng J."/>
            <person name="Dietrich F.S."/>
            <person name="Fargo D.C."/>
            <person name="Farman M.L."/>
            <person name="Gathman A.C."/>
            <person name="Goldberg J."/>
            <person name="Guigo R."/>
            <person name="Hoegger P.J."/>
            <person name="Hooker J.B."/>
            <person name="Huggins A."/>
            <person name="James T.Y."/>
            <person name="Kamada T."/>
            <person name="Kilaru S."/>
            <person name="Kodira C."/>
            <person name="Kues U."/>
            <person name="Kupfer D."/>
            <person name="Kwan H.S."/>
            <person name="Lomsadze A."/>
            <person name="Li W."/>
            <person name="Lilly W.W."/>
            <person name="Ma L.J."/>
            <person name="Mackey A.J."/>
            <person name="Manning G."/>
            <person name="Martin F."/>
            <person name="Muraguchi H."/>
            <person name="Natvig D.O."/>
            <person name="Palmerini H."/>
            <person name="Ramesh M.A."/>
            <person name="Rehmeyer C.J."/>
            <person name="Roe B.A."/>
            <person name="Shenoy N."/>
            <person name="Stanke M."/>
            <person name="Ter-Hovhannisyan V."/>
            <person name="Tunlid A."/>
            <person name="Velagapudi R."/>
            <person name="Vision T.J."/>
            <person name="Zeng Q."/>
            <person name="Zolan M.E."/>
            <person name="Pukkila P.J."/>
        </authorList>
    </citation>
    <scope>NUCLEOTIDE SEQUENCE [LARGE SCALE GENOMIC DNA]</scope>
    <source>
        <strain evidence="2">Okayama-7 / 130 / ATCC MYA-4618 / FGSC 9003</strain>
    </source>
</reference>
<dbReference type="RefSeq" id="XP_002910918.1">
    <property type="nucleotide sequence ID" value="XM_002910872.1"/>
</dbReference>
<dbReference type="InParanoid" id="D6RNK8"/>
<dbReference type="VEuPathDB" id="FungiDB:CC1G_14895"/>
<comment type="caution">
    <text evidence="1">The sequence shown here is derived from an EMBL/GenBank/DDBJ whole genome shotgun (WGS) entry which is preliminary data.</text>
</comment>
<dbReference type="EMBL" id="AACS02000007">
    <property type="protein sequence ID" value="EFI27424.1"/>
    <property type="molecule type" value="Genomic_DNA"/>
</dbReference>
<sequence>MGGVSCRSSHLQCRLRRPALPFPGRPPSSDYTSITLQLGRSLERCASIVHRNQNGTPNLEQAIEEYNVINDAIAGDCLAYAAIQNKYETLGYPQVGVAMDGLLDLLIDSADMRVRILALEALNLYR</sequence>
<dbReference type="AlphaFoldDB" id="D6RNK8"/>
<keyword evidence="2" id="KW-1185">Reference proteome</keyword>
<name>D6RNK8_COPC7</name>
<protein>
    <submittedName>
        <fullName evidence="1">Uncharacterized protein</fullName>
    </submittedName>
</protein>
<dbReference type="HOGENOM" id="CLU_1981511_0_0_1"/>
<dbReference type="Proteomes" id="UP000001861">
    <property type="component" value="Unassembled WGS sequence"/>
</dbReference>
<dbReference type="GeneID" id="9380243"/>
<evidence type="ECO:0000313" key="1">
    <source>
        <dbReference type="EMBL" id="EFI27424.1"/>
    </source>
</evidence>